<dbReference type="Gene3D" id="3.30.465.10">
    <property type="match status" value="1"/>
</dbReference>
<dbReference type="EMBL" id="VDMN01000006">
    <property type="protein sequence ID" value="TNM61453.1"/>
    <property type="molecule type" value="Genomic_DNA"/>
</dbReference>
<accession>A0A5C4XD55</accession>
<dbReference type="GO" id="GO:0071949">
    <property type="term" value="F:FAD binding"/>
    <property type="evidence" value="ECO:0007669"/>
    <property type="project" value="InterPro"/>
</dbReference>
<evidence type="ECO:0000313" key="4">
    <source>
        <dbReference type="Proteomes" id="UP000311605"/>
    </source>
</evidence>
<evidence type="ECO:0000313" key="3">
    <source>
        <dbReference type="EMBL" id="TNM61453.1"/>
    </source>
</evidence>
<dbReference type="AlphaFoldDB" id="A0A5C4XD55"/>
<dbReference type="InterPro" id="IPR016169">
    <property type="entry name" value="FAD-bd_PCMH_sub2"/>
</dbReference>
<keyword evidence="1" id="KW-0274">FAD</keyword>
<dbReference type="InterPro" id="IPR036318">
    <property type="entry name" value="FAD-bd_PCMH-like_sf"/>
</dbReference>
<protein>
    <submittedName>
        <fullName evidence="3">FAD-binding oxidoreductase</fullName>
    </submittedName>
</protein>
<dbReference type="InterPro" id="IPR010031">
    <property type="entry name" value="FAD_lactone_oxidase-like"/>
</dbReference>
<gene>
    <name evidence="3" type="ORF">FHP24_22255</name>
</gene>
<name>A0A5C4XD55_9HYPH</name>
<feature type="domain" description="FAD-binding PCMH-type" evidence="2">
    <location>
        <begin position="12"/>
        <end position="180"/>
    </location>
</feature>
<dbReference type="InterPro" id="IPR016166">
    <property type="entry name" value="FAD-bd_PCMH"/>
</dbReference>
<dbReference type="Pfam" id="PF01565">
    <property type="entry name" value="FAD_binding_4"/>
    <property type="match status" value="1"/>
</dbReference>
<dbReference type="GO" id="GO:0016899">
    <property type="term" value="F:oxidoreductase activity, acting on the CH-OH group of donors, oxygen as acceptor"/>
    <property type="evidence" value="ECO:0007669"/>
    <property type="project" value="InterPro"/>
</dbReference>
<dbReference type="PANTHER" id="PTHR43762">
    <property type="entry name" value="L-GULONOLACTONE OXIDASE"/>
    <property type="match status" value="1"/>
</dbReference>
<organism evidence="3 4">
    <name type="scientific">Aliirhizobium smilacinae</name>
    <dbReference type="NCBI Taxonomy" id="1395944"/>
    <lineage>
        <taxon>Bacteria</taxon>
        <taxon>Pseudomonadati</taxon>
        <taxon>Pseudomonadota</taxon>
        <taxon>Alphaproteobacteria</taxon>
        <taxon>Hyphomicrobiales</taxon>
        <taxon>Rhizobiaceae</taxon>
        <taxon>Aliirhizobium</taxon>
    </lineage>
</organism>
<reference evidence="3 4" key="1">
    <citation type="submission" date="2019-06" db="EMBL/GenBank/DDBJ databases">
        <title>The draft genome of Rhizobium smilacinae PTYR-5.</title>
        <authorList>
            <person name="Liu L."/>
            <person name="Li L."/>
            <person name="Zhang X."/>
        </authorList>
    </citation>
    <scope>NUCLEOTIDE SEQUENCE [LARGE SCALE GENOMIC DNA]</scope>
    <source>
        <strain evidence="3 4">PTYR-5</strain>
    </source>
</reference>
<dbReference type="Proteomes" id="UP000311605">
    <property type="component" value="Unassembled WGS sequence"/>
</dbReference>
<proteinExistence type="predicted"/>
<evidence type="ECO:0000259" key="2">
    <source>
        <dbReference type="PROSITE" id="PS51387"/>
    </source>
</evidence>
<dbReference type="PANTHER" id="PTHR43762:SF1">
    <property type="entry name" value="D-ARABINONO-1,4-LACTONE OXIDASE"/>
    <property type="match status" value="1"/>
</dbReference>
<keyword evidence="1" id="KW-0285">Flavoprotein</keyword>
<dbReference type="RefSeq" id="WP_139678617.1">
    <property type="nucleotide sequence ID" value="NZ_VDMN01000006.1"/>
</dbReference>
<dbReference type="OrthoDB" id="143770at2"/>
<sequence length="445" mass="48707">MQASLDSFGRINRHSRQAIAFEQAVHALRDGMAGRSDLLAFGNGKSYGDSCHNDAGSLVQMRQQRSVLGFNVETGIVEAEAGISLEELIAHIAPHGFFLPVTPGTRFVTLGGSIANDVHGKNHHRSGTFGCHVESFELLRSDSHIYRCSTTENPDLFSATIGGLGLTGLILSARLKLMKVGSLDIDETVTAFSSLEGYFDLAADADEENEYSVAWLDQLASGKSAGRGVLITGNHAENGNFRTEGVKAKLGVPFELPFSALNRVSLGLFNTAYFNVNRLKSAPHLAGYGKFFYPLDGVGDWNRLYGPSGLYQHQSVIPFEAGRSVIPAMLEASRRAGLSSFLTVLKRFGDVRSPGFMSFPRPGYTLTMDFPNHGEKTLALLTRLDRMTLDAGGRVNPYKDSRMSAEVFKAGFPQWPQLEKLRDESFCSDFWRRTALVTDHPRGQS</sequence>
<dbReference type="SUPFAM" id="SSF56176">
    <property type="entry name" value="FAD-binding/transporter-associated domain-like"/>
    <property type="match status" value="1"/>
</dbReference>
<comment type="caution">
    <text evidence="3">The sequence shown here is derived from an EMBL/GenBank/DDBJ whole genome shotgun (WGS) entry which is preliminary data.</text>
</comment>
<dbReference type="PROSITE" id="PS51387">
    <property type="entry name" value="FAD_PCMH"/>
    <property type="match status" value="1"/>
</dbReference>
<keyword evidence="4" id="KW-1185">Reference proteome</keyword>
<evidence type="ECO:0000256" key="1">
    <source>
        <dbReference type="ARBA" id="ARBA00022827"/>
    </source>
</evidence>
<dbReference type="InterPro" id="IPR006094">
    <property type="entry name" value="Oxid_FAD_bind_N"/>
</dbReference>